<dbReference type="GO" id="GO:0046677">
    <property type="term" value="P:response to antibiotic"/>
    <property type="evidence" value="ECO:0007669"/>
    <property type="project" value="TreeGrafter"/>
</dbReference>
<feature type="domain" description="Multidrug resistance protein MdtA-like barrel-sandwich hybrid" evidence="4">
    <location>
        <begin position="36"/>
        <end position="174"/>
    </location>
</feature>
<keyword evidence="7" id="KW-1185">Reference proteome</keyword>
<evidence type="ECO:0000313" key="7">
    <source>
        <dbReference type="Proteomes" id="UP000192273"/>
    </source>
</evidence>
<reference evidence="6 7" key="1">
    <citation type="submission" date="2017-03" db="EMBL/GenBank/DDBJ databases">
        <title>Genome Sequence of Roseovarius mucosus strain SMR3 Isolated from a culture of the Diatom Skeletonema marinoi.</title>
        <authorList>
            <person name="Topel M."/>
            <person name="Pinder M."/>
            <person name="Johansson O.N."/>
            <person name="Kourtchenko O."/>
            <person name="Godhe A."/>
            <person name="Clarke A.K."/>
        </authorList>
    </citation>
    <scope>NUCLEOTIDE SEQUENCE [LARGE SCALE GENOMIC DNA]</scope>
    <source>
        <strain evidence="6 7">SMR3</strain>
    </source>
</reference>
<dbReference type="InterPro" id="IPR006143">
    <property type="entry name" value="RND_pump_MFP"/>
</dbReference>
<organism evidence="6 7">
    <name type="scientific">Roseovarius mucosus</name>
    <dbReference type="NCBI Taxonomy" id="215743"/>
    <lineage>
        <taxon>Bacteria</taxon>
        <taxon>Pseudomonadati</taxon>
        <taxon>Pseudomonadota</taxon>
        <taxon>Alphaproteobacteria</taxon>
        <taxon>Rhodobacterales</taxon>
        <taxon>Roseobacteraceae</taxon>
        <taxon>Roseovarius</taxon>
    </lineage>
</organism>
<dbReference type="GO" id="GO:0005886">
    <property type="term" value="C:plasma membrane"/>
    <property type="evidence" value="ECO:0007669"/>
    <property type="project" value="TreeGrafter"/>
</dbReference>
<dbReference type="GO" id="GO:0030313">
    <property type="term" value="C:cell envelope"/>
    <property type="evidence" value="ECO:0007669"/>
    <property type="project" value="UniProtKB-SubCell"/>
</dbReference>
<evidence type="ECO:0000259" key="5">
    <source>
        <dbReference type="Pfam" id="PF25944"/>
    </source>
</evidence>
<evidence type="ECO:0000259" key="4">
    <source>
        <dbReference type="Pfam" id="PF25917"/>
    </source>
</evidence>
<dbReference type="SUPFAM" id="SSF111369">
    <property type="entry name" value="HlyD-like secretion proteins"/>
    <property type="match status" value="1"/>
</dbReference>
<dbReference type="OrthoDB" id="7811737at2"/>
<dbReference type="NCBIfam" id="TIGR01730">
    <property type="entry name" value="RND_mfp"/>
    <property type="match status" value="1"/>
</dbReference>
<dbReference type="InterPro" id="IPR058625">
    <property type="entry name" value="MdtA-like_BSH"/>
</dbReference>
<dbReference type="AlphaFoldDB" id="A0A1V0RSK5"/>
<dbReference type="Gene3D" id="1.10.287.470">
    <property type="entry name" value="Helix hairpin bin"/>
    <property type="match status" value="1"/>
</dbReference>
<dbReference type="Gene3D" id="2.40.30.170">
    <property type="match status" value="1"/>
</dbReference>
<dbReference type="Pfam" id="PF25917">
    <property type="entry name" value="BSH_RND"/>
    <property type="match status" value="1"/>
</dbReference>
<gene>
    <name evidence="6" type="primary">mdtE</name>
    <name evidence="6" type="ORF">ROSMUCSMR3_03298</name>
</gene>
<dbReference type="KEGG" id="rmm:ROSMUCSMR3_03298"/>
<feature type="chain" id="PRO_5010701882" evidence="3">
    <location>
        <begin position="20"/>
        <end position="274"/>
    </location>
</feature>
<sequence length="274" mass="29040">MTRCLALLFAVTTAHMAVAEQLVFEGRIEASDRAVLSSRLNGVVAEILFEGGDHVKAGQPLIRLDPTDVALALEMTEARLAEAQARLDGAARRTARQEEMLDRGVAADATVGPARTERAMAEAAVALAEAERRRAALDLERAIIRAPITGLISPPAVAVGTFLEAEVAPPLATIITLDPAVVAYQAPYAERLASLEATGSRTVAELLETVRVKLRLPGDRIYPGEASPHAASPEVDAETGTVTVWARFPNPDALLRPGMAVMVLSEIGQTEVAQ</sequence>
<dbReference type="EMBL" id="CP020474">
    <property type="protein sequence ID" value="ARE84760.1"/>
    <property type="molecule type" value="Genomic_DNA"/>
</dbReference>
<comment type="similarity">
    <text evidence="1">Belongs to the membrane fusion protein (MFP) (TC 8.A.1) family.</text>
</comment>
<name>A0A1V0RSK5_9RHOB</name>
<keyword evidence="3" id="KW-0732">Signal</keyword>
<accession>A0A1V0RSK5</accession>
<dbReference type="Gene3D" id="2.40.50.100">
    <property type="match status" value="1"/>
</dbReference>
<feature type="coiled-coil region" evidence="2">
    <location>
        <begin position="73"/>
        <end position="140"/>
    </location>
</feature>
<protein>
    <submittedName>
        <fullName evidence="6">Multidrug resistance protein MdtE</fullName>
    </submittedName>
</protein>
<evidence type="ECO:0000313" key="6">
    <source>
        <dbReference type="EMBL" id="ARE84760.1"/>
    </source>
</evidence>
<evidence type="ECO:0000256" key="1">
    <source>
        <dbReference type="ARBA" id="ARBA00009477"/>
    </source>
</evidence>
<dbReference type="PANTHER" id="PTHR30158">
    <property type="entry name" value="ACRA/E-RELATED COMPONENT OF DRUG EFFLUX TRANSPORTER"/>
    <property type="match status" value="1"/>
</dbReference>
<dbReference type="GO" id="GO:0022857">
    <property type="term" value="F:transmembrane transporter activity"/>
    <property type="evidence" value="ECO:0007669"/>
    <property type="project" value="InterPro"/>
</dbReference>
<dbReference type="InterPro" id="IPR058626">
    <property type="entry name" value="MdtA-like_b-barrel"/>
</dbReference>
<keyword evidence="2" id="KW-0175">Coiled coil</keyword>
<feature type="signal peptide" evidence="3">
    <location>
        <begin position="1"/>
        <end position="19"/>
    </location>
</feature>
<dbReference type="RefSeq" id="WP_081507989.1">
    <property type="nucleotide sequence ID" value="NZ_CP020474.1"/>
</dbReference>
<evidence type="ECO:0000256" key="2">
    <source>
        <dbReference type="SAM" id="Coils"/>
    </source>
</evidence>
<dbReference type="Proteomes" id="UP000192273">
    <property type="component" value="Chromosome"/>
</dbReference>
<feature type="domain" description="Multidrug resistance protein MdtA-like beta-barrel" evidence="5">
    <location>
        <begin position="232"/>
        <end position="264"/>
    </location>
</feature>
<dbReference type="Pfam" id="PF25944">
    <property type="entry name" value="Beta-barrel_RND"/>
    <property type="match status" value="1"/>
</dbReference>
<evidence type="ECO:0000256" key="3">
    <source>
        <dbReference type="SAM" id="SignalP"/>
    </source>
</evidence>
<proteinExistence type="inferred from homology"/>
<dbReference type="PANTHER" id="PTHR30158:SF24">
    <property type="entry name" value="HLYD FAMILY SECRETION PROTEIN"/>
    <property type="match status" value="1"/>
</dbReference>